<organism evidence="2 3">
    <name type="scientific">Spongiactinospora rosea</name>
    <dbReference type="NCBI Taxonomy" id="2248750"/>
    <lineage>
        <taxon>Bacteria</taxon>
        <taxon>Bacillati</taxon>
        <taxon>Actinomycetota</taxon>
        <taxon>Actinomycetes</taxon>
        <taxon>Streptosporangiales</taxon>
        <taxon>Streptosporangiaceae</taxon>
        <taxon>Spongiactinospora</taxon>
    </lineage>
</organism>
<feature type="domain" description="N-acetyltransferase" evidence="1">
    <location>
        <begin position="6"/>
        <end position="170"/>
    </location>
</feature>
<dbReference type="GO" id="GO:0005737">
    <property type="term" value="C:cytoplasm"/>
    <property type="evidence" value="ECO:0007669"/>
    <property type="project" value="TreeGrafter"/>
</dbReference>
<dbReference type="InterPro" id="IPR016181">
    <property type="entry name" value="Acyl_CoA_acyltransferase"/>
</dbReference>
<keyword evidence="2" id="KW-0808">Transferase</keyword>
<dbReference type="InterPro" id="IPR000182">
    <property type="entry name" value="GNAT_dom"/>
</dbReference>
<dbReference type="OrthoDB" id="4403558at2"/>
<dbReference type="PANTHER" id="PTHR43441:SF10">
    <property type="entry name" value="ACETYLTRANSFERASE"/>
    <property type="match status" value="1"/>
</dbReference>
<dbReference type="SUPFAM" id="SSF55729">
    <property type="entry name" value="Acyl-CoA N-acyltransferases (Nat)"/>
    <property type="match status" value="1"/>
</dbReference>
<evidence type="ECO:0000313" key="2">
    <source>
        <dbReference type="EMBL" id="RBQ17549.1"/>
    </source>
</evidence>
<proteinExistence type="predicted"/>
<gene>
    <name evidence="2" type="ORF">DP939_24625</name>
</gene>
<dbReference type="Pfam" id="PF13302">
    <property type="entry name" value="Acetyltransf_3"/>
    <property type="match status" value="1"/>
</dbReference>
<accession>A0A366LW07</accession>
<dbReference type="Proteomes" id="UP000253303">
    <property type="component" value="Unassembled WGS sequence"/>
</dbReference>
<dbReference type="GO" id="GO:0008999">
    <property type="term" value="F:protein-N-terminal-alanine acetyltransferase activity"/>
    <property type="evidence" value="ECO:0007669"/>
    <property type="project" value="TreeGrafter"/>
</dbReference>
<protein>
    <submittedName>
        <fullName evidence="2">GNAT family N-acetyltransferase</fullName>
    </submittedName>
</protein>
<reference evidence="2 3" key="1">
    <citation type="submission" date="2018-06" db="EMBL/GenBank/DDBJ databases">
        <title>Sphaerisporangium craniellae sp. nov., isolated from a marine sponge in the South China Sea.</title>
        <authorList>
            <person name="Li L."/>
        </authorList>
    </citation>
    <scope>NUCLEOTIDE SEQUENCE [LARGE SCALE GENOMIC DNA]</scope>
    <source>
        <strain evidence="2 3">LHW63015</strain>
    </source>
</reference>
<dbReference type="EMBL" id="QMEY01000011">
    <property type="protein sequence ID" value="RBQ17549.1"/>
    <property type="molecule type" value="Genomic_DNA"/>
</dbReference>
<dbReference type="PROSITE" id="PS51186">
    <property type="entry name" value="GNAT"/>
    <property type="match status" value="1"/>
</dbReference>
<evidence type="ECO:0000259" key="1">
    <source>
        <dbReference type="PROSITE" id="PS51186"/>
    </source>
</evidence>
<comment type="caution">
    <text evidence="2">The sequence shown here is derived from an EMBL/GenBank/DDBJ whole genome shotgun (WGS) entry which is preliminary data.</text>
</comment>
<dbReference type="GO" id="GO:1990189">
    <property type="term" value="F:protein N-terminal-serine acetyltransferase activity"/>
    <property type="evidence" value="ECO:0007669"/>
    <property type="project" value="TreeGrafter"/>
</dbReference>
<evidence type="ECO:0000313" key="3">
    <source>
        <dbReference type="Proteomes" id="UP000253303"/>
    </source>
</evidence>
<dbReference type="PANTHER" id="PTHR43441">
    <property type="entry name" value="RIBOSOMAL-PROTEIN-SERINE ACETYLTRANSFERASE"/>
    <property type="match status" value="1"/>
</dbReference>
<name>A0A366LW07_9ACTN</name>
<dbReference type="InterPro" id="IPR051908">
    <property type="entry name" value="Ribosomal_N-acetyltransferase"/>
</dbReference>
<keyword evidence="3" id="KW-1185">Reference proteome</keyword>
<dbReference type="Gene3D" id="3.40.630.30">
    <property type="match status" value="1"/>
</dbReference>
<dbReference type="RefSeq" id="WP_113983115.1">
    <property type="nucleotide sequence ID" value="NZ_QMEY01000011.1"/>
</dbReference>
<dbReference type="AlphaFoldDB" id="A0A366LW07"/>
<sequence>MDIRPQLIRTARLDLVPLREEHAEQMAVALSDPGLHEFIGGEPSDIVALRSRYQRLVTGSPDPAVSWCNWVISLREERRLVGTVQATVTADRAGNTAEVAWVVGTPWQRRGIAAEAAQGLVGWLGGHPVRTVIAHIHPDHQASAAVAASAGLTPTDHLHDGEVRWELTVTS</sequence>